<reference evidence="1 2" key="1">
    <citation type="submission" date="2020-10" db="EMBL/GenBank/DDBJ databases">
        <authorList>
            <person name="Sedaghatjoo S."/>
        </authorList>
    </citation>
    <scope>NUCLEOTIDE SEQUENCE [LARGE SCALE GENOMIC DNA]</scope>
    <source>
        <strain evidence="1 2">LLFL</strain>
    </source>
</reference>
<dbReference type="Pfam" id="PF11905">
    <property type="entry name" value="DUF3425"/>
    <property type="match status" value="1"/>
</dbReference>
<comment type="caution">
    <text evidence="1">The sequence shown here is derived from an EMBL/GenBank/DDBJ whole genome shotgun (WGS) entry which is preliminary data.</text>
</comment>
<organism evidence="1 2">
    <name type="scientific">Tilletia laevis</name>
    <dbReference type="NCBI Taxonomy" id="157183"/>
    <lineage>
        <taxon>Eukaryota</taxon>
        <taxon>Fungi</taxon>
        <taxon>Dikarya</taxon>
        <taxon>Basidiomycota</taxon>
        <taxon>Ustilaginomycotina</taxon>
        <taxon>Exobasidiomycetes</taxon>
        <taxon>Tilletiales</taxon>
        <taxon>Tilletiaceae</taxon>
        <taxon>Tilletia</taxon>
    </lineage>
</organism>
<proteinExistence type="predicted"/>
<dbReference type="PANTHER" id="PTHR38116:SF9">
    <property type="entry name" value="BZIP DOMAIN-CONTAINING PROTEIN"/>
    <property type="match status" value="1"/>
</dbReference>
<dbReference type="Proteomes" id="UP000836404">
    <property type="component" value="Unassembled WGS sequence"/>
</dbReference>
<dbReference type="InterPro" id="IPR021833">
    <property type="entry name" value="DUF3425"/>
</dbReference>
<name>A0A9N8M6E8_9BASI</name>
<evidence type="ECO:0000313" key="1">
    <source>
        <dbReference type="EMBL" id="CAD6960502.1"/>
    </source>
</evidence>
<dbReference type="EMBL" id="CAJHJF010007029">
    <property type="protein sequence ID" value="CAD6960502.1"/>
    <property type="molecule type" value="Genomic_DNA"/>
</dbReference>
<feature type="non-terminal residue" evidence="1">
    <location>
        <position position="91"/>
    </location>
</feature>
<sequence>MEYHLDNFHRDPTYALPPLLCPTPYQKAQPHNRFLDMLPIPEVRDRVIRYEGEVDVEEVLFWFLDALRLHPGDALQESTWELDAPFFMRYP</sequence>
<evidence type="ECO:0000313" key="2">
    <source>
        <dbReference type="Proteomes" id="UP000836404"/>
    </source>
</evidence>
<accession>A0A9N8M6E8</accession>
<gene>
    <name evidence="1" type="ORF">JKILLFL_G8792</name>
</gene>
<protein>
    <submittedName>
        <fullName evidence="1">Uncharacterized protein</fullName>
    </submittedName>
</protein>
<dbReference type="PANTHER" id="PTHR38116">
    <property type="entry name" value="CHROMOSOME 7, WHOLE GENOME SHOTGUN SEQUENCE"/>
    <property type="match status" value="1"/>
</dbReference>
<dbReference type="AlphaFoldDB" id="A0A9N8M6E8"/>
<keyword evidence="2" id="KW-1185">Reference proteome</keyword>